<keyword evidence="1" id="KW-0805">Transcription regulation</keyword>
<evidence type="ECO:0000313" key="5">
    <source>
        <dbReference type="EMBL" id="KRL08147.1"/>
    </source>
</evidence>
<reference evidence="5 6" key="1">
    <citation type="journal article" date="2015" name="Genome Announc.">
        <title>Expanding the biotechnology potential of lactobacilli through comparative genomics of 213 strains and associated genera.</title>
        <authorList>
            <person name="Sun Z."/>
            <person name="Harris H.M."/>
            <person name="McCann A."/>
            <person name="Guo C."/>
            <person name="Argimon S."/>
            <person name="Zhang W."/>
            <person name="Yang X."/>
            <person name="Jeffery I.B."/>
            <person name="Cooney J.C."/>
            <person name="Kagawa T.F."/>
            <person name="Liu W."/>
            <person name="Song Y."/>
            <person name="Salvetti E."/>
            <person name="Wrobel A."/>
            <person name="Rasinkangas P."/>
            <person name="Parkhill J."/>
            <person name="Rea M.C."/>
            <person name="O'Sullivan O."/>
            <person name="Ritari J."/>
            <person name="Douillard F.P."/>
            <person name="Paul Ross R."/>
            <person name="Yang R."/>
            <person name="Briner A.E."/>
            <person name="Felis G.E."/>
            <person name="de Vos W.M."/>
            <person name="Barrangou R."/>
            <person name="Klaenhammer T.R."/>
            <person name="Caufield P.W."/>
            <person name="Cui Y."/>
            <person name="Zhang H."/>
            <person name="O'Toole P.W."/>
        </authorList>
    </citation>
    <scope>NUCLEOTIDE SEQUENCE [LARGE SCALE GENOMIC DNA]</scope>
    <source>
        <strain evidence="5 6">DSM 19519</strain>
    </source>
</reference>
<dbReference type="Proteomes" id="UP000051448">
    <property type="component" value="Unassembled WGS sequence"/>
</dbReference>
<comment type="caution">
    <text evidence="5">The sequence shown here is derived from an EMBL/GenBank/DDBJ whole genome shotgun (WGS) entry which is preliminary data.</text>
</comment>
<dbReference type="AlphaFoldDB" id="A0A0R1MUT3"/>
<dbReference type="OrthoDB" id="9784962at2"/>
<dbReference type="InterPro" id="IPR010982">
    <property type="entry name" value="Lambda_DNA-bd_dom_sf"/>
</dbReference>
<dbReference type="Gene3D" id="1.10.260.40">
    <property type="entry name" value="lambda repressor-like DNA-binding domains"/>
    <property type="match status" value="1"/>
</dbReference>
<dbReference type="GO" id="GO:0000976">
    <property type="term" value="F:transcription cis-regulatory region binding"/>
    <property type="evidence" value="ECO:0007669"/>
    <property type="project" value="TreeGrafter"/>
</dbReference>
<dbReference type="InterPro" id="IPR000843">
    <property type="entry name" value="HTH_LacI"/>
</dbReference>
<dbReference type="GeneID" id="98310341"/>
<evidence type="ECO:0000256" key="1">
    <source>
        <dbReference type="ARBA" id="ARBA00023015"/>
    </source>
</evidence>
<dbReference type="STRING" id="1423759.FC92_GL000662"/>
<evidence type="ECO:0000313" key="6">
    <source>
        <dbReference type="Proteomes" id="UP000051448"/>
    </source>
</evidence>
<keyword evidence="2" id="KW-0238">DNA-binding</keyword>
<dbReference type="CDD" id="cd01392">
    <property type="entry name" value="HTH_LacI"/>
    <property type="match status" value="1"/>
</dbReference>
<dbReference type="SUPFAM" id="SSF53822">
    <property type="entry name" value="Periplasmic binding protein-like I"/>
    <property type="match status" value="1"/>
</dbReference>
<dbReference type="SUPFAM" id="SSF47413">
    <property type="entry name" value="lambda repressor-like DNA-binding domains"/>
    <property type="match status" value="1"/>
</dbReference>
<dbReference type="InterPro" id="IPR028082">
    <property type="entry name" value="Peripla_BP_I"/>
</dbReference>
<keyword evidence="3" id="KW-0804">Transcription</keyword>
<dbReference type="RefSeq" id="WP_057868650.1">
    <property type="nucleotide sequence ID" value="NZ_AZDX01000002.1"/>
</dbReference>
<dbReference type="Pfam" id="PF00532">
    <property type="entry name" value="Peripla_BP_1"/>
    <property type="match status" value="1"/>
</dbReference>
<protein>
    <submittedName>
        <fullName evidence="5">Transcriptional regulator</fullName>
    </submittedName>
</protein>
<organism evidence="5 6">
    <name type="scientific">Liquorilactobacillus hordei DSM 19519</name>
    <dbReference type="NCBI Taxonomy" id="1423759"/>
    <lineage>
        <taxon>Bacteria</taxon>
        <taxon>Bacillati</taxon>
        <taxon>Bacillota</taxon>
        <taxon>Bacilli</taxon>
        <taxon>Lactobacillales</taxon>
        <taxon>Lactobacillaceae</taxon>
        <taxon>Liquorilactobacillus</taxon>
    </lineage>
</organism>
<gene>
    <name evidence="5" type="ORF">FC92_GL000662</name>
</gene>
<evidence type="ECO:0000259" key="4">
    <source>
        <dbReference type="PROSITE" id="PS50932"/>
    </source>
</evidence>
<dbReference type="GO" id="GO:0003700">
    <property type="term" value="F:DNA-binding transcription factor activity"/>
    <property type="evidence" value="ECO:0007669"/>
    <property type="project" value="TreeGrafter"/>
</dbReference>
<dbReference type="PROSITE" id="PS50932">
    <property type="entry name" value="HTH_LACI_2"/>
    <property type="match status" value="1"/>
</dbReference>
<dbReference type="InterPro" id="IPR001761">
    <property type="entry name" value="Peripla_BP/Lac1_sug-bd_dom"/>
</dbReference>
<proteinExistence type="predicted"/>
<dbReference type="Pfam" id="PF00356">
    <property type="entry name" value="LacI"/>
    <property type="match status" value="1"/>
</dbReference>
<evidence type="ECO:0000256" key="2">
    <source>
        <dbReference type="ARBA" id="ARBA00023125"/>
    </source>
</evidence>
<keyword evidence="6" id="KW-1185">Reference proteome</keyword>
<dbReference type="PANTHER" id="PTHR30146:SF109">
    <property type="entry name" value="HTH-TYPE TRANSCRIPTIONAL REGULATOR GALS"/>
    <property type="match status" value="1"/>
</dbReference>
<sequence>MSVTIKDIAKETGFSVATVSRVLSDKTGFFSQQTAAIINETAAKLGYKKNMAATELVTQKSNVVAVIVNSTKTNFSDQIINGIQKKADEAEKRVIILYAGDRDERSQRIALSTALERPILGILLLSVDLFPSNLAILTSSNIPFYFISISFKDTMLNYIASDDQEIGYQATNYLISQGHKNIGIAGLNIENSAHTGALRFKGYQKALREAGIVFKSDWLQTGDYSYESGVTALQNYYLKKDITAVIAASDLVGIGILNECNRLKINVPAELSILTTDGTSLCELVRPQLSSITQDFYRMGYLSTTYLINNTQNNAYTNIAISQRQSVKSLNKIDH</sequence>
<feature type="domain" description="HTH lacI-type" evidence="4">
    <location>
        <begin position="3"/>
        <end position="58"/>
    </location>
</feature>
<name>A0A0R1MUT3_9LACO</name>
<dbReference type="PATRIC" id="fig|1423759.3.peg.702"/>
<dbReference type="Gene3D" id="3.40.50.2300">
    <property type="match status" value="2"/>
</dbReference>
<dbReference type="EMBL" id="AZDX01000002">
    <property type="protein sequence ID" value="KRL08147.1"/>
    <property type="molecule type" value="Genomic_DNA"/>
</dbReference>
<accession>A0A0R1MUT3</accession>
<evidence type="ECO:0000256" key="3">
    <source>
        <dbReference type="ARBA" id="ARBA00023163"/>
    </source>
</evidence>
<dbReference type="SMART" id="SM00354">
    <property type="entry name" value="HTH_LACI"/>
    <property type="match status" value="1"/>
</dbReference>
<dbReference type="PANTHER" id="PTHR30146">
    <property type="entry name" value="LACI-RELATED TRANSCRIPTIONAL REPRESSOR"/>
    <property type="match status" value="1"/>
</dbReference>